<protein>
    <recommendedName>
        <fullName evidence="3">histidine kinase</fullName>
        <ecNumber evidence="3">2.7.13.3</ecNumber>
    </recommendedName>
</protein>
<dbReference type="SMART" id="SM00304">
    <property type="entry name" value="HAMP"/>
    <property type="match status" value="1"/>
</dbReference>
<dbReference type="Proteomes" id="UP001499947">
    <property type="component" value="Unassembled WGS sequence"/>
</dbReference>
<dbReference type="PANTHER" id="PTHR45436:SF5">
    <property type="entry name" value="SENSOR HISTIDINE KINASE TRCS"/>
    <property type="match status" value="1"/>
</dbReference>
<keyword evidence="9" id="KW-0902">Two-component regulatory system</keyword>
<feature type="region of interest" description="Disordered" evidence="11">
    <location>
        <begin position="1"/>
        <end position="48"/>
    </location>
</feature>
<dbReference type="PROSITE" id="PS50109">
    <property type="entry name" value="HIS_KIN"/>
    <property type="match status" value="1"/>
</dbReference>
<evidence type="ECO:0000313" key="16">
    <source>
        <dbReference type="Proteomes" id="UP001499947"/>
    </source>
</evidence>
<dbReference type="SUPFAM" id="SSF158472">
    <property type="entry name" value="HAMP domain-like"/>
    <property type="match status" value="1"/>
</dbReference>
<keyword evidence="16" id="KW-1185">Reference proteome</keyword>
<feature type="transmembrane region" description="Helical" evidence="12">
    <location>
        <begin position="196"/>
        <end position="216"/>
    </location>
</feature>
<accession>A0ABN2GBY0</accession>
<dbReference type="PANTHER" id="PTHR45436">
    <property type="entry name" value="SENSOR HISTIDINE KINASE YKOH"/>
    <property type="match status" value="1"/>
</dbReference>
<evidence type="ECO:0000256" key="12">
    <source>
        <dbReference type="SAM" id="Phobius"/>
    </source>
</evidence>
<evidence type="ECO:0000256" key="7">
    <source>
        <dbReference type="ARBA" id="ARBA00022777"/>
    </source>
</evidence>
<evidence type="ECO:0000256" key="1">
    <source>
        <dbReference type="ARBA" id="ARBA00000085"/>
    </source>
</evidence>
<evidence type="ECO:0000256" key="2">
    <source>
        <dbReference type="ARBA" id="ARBA00004236"/>
    </source>
</evidence>
<keyword evidence="10 12" id="KW-0472">Membrane</keyword>
<dbReference type="CDD" id="cd06225">
    <property type="entry name" value="HAMP"/>
    <property type="match status" value="1"/>
</dbReference>
<dbReference type="CDD" id="cd00075">
    <property type="entry name" value="HATPase"/>
    <property type="match status" value="1"/>
</dbReference>
<keyword evidence="7 15" id="KW-0418">Kinase</keyword>
<dbReference type="InterPro" id="IPR003594">
    <property type="entry name" value="HATPase_dom"/>
</dbReference>
<name>A0ABN2GBY0_9ACTN</name>
<feature type="transmembrane region" description="Helical" evidence="12">
    <location>
        <begin position="57"/>
        <end position="80"/>
    </location>
</feature>
<dbReference type="SUPFAM" id="SSF55874">
    <property type="entry name" value="ATPase domain of HSP90 chaperone/DNA topoisomerase II/histidine kinase"/>
    <property type="match status" value="1"/>
</dbReference>
<feature type="region of interest" description="Disordered" evidence="11">
    <location>
        <begin position="129"/>
        <end position="162"/>
    </location>
</feature>
<feature type="domain" description="Histidine kinase" evidence="13">
    <location>
        <begin position="274"/>
        <end position="481"/>
    </location>
</feature>
<dbReference type="Gene3D" id="3.30.565.10">
    <property type="entry name" value="Histidine kinase-like ATPase, C-terminal domain"/>
    <property type="match status" value="1"/>
</dbReference>
<dbReference type="InterPro" id="IPR050428">
    <property type="entry name" value="TCS_sensor_his_kinase"/>
</dbReference>
<evidence type="ECO:0000256" key="8">
    <source>
        <dbReference type="ARBA" id="ARBA00022989"/>
    </source>
</evidence>
<feature type="compositionally biased region" description="Basic and acidic residues" evidence="11">
    <location>
        <begin position="30"/>
        <end position="40"/>
    </location>
</feature>
<evidence type="ECO:0000313" key="15">
    <source>
        <dbReference type="EMBL" id="GAA1668746.1"/>
    </source>
</evidence>
<dbReference type="Pfam" id="PF02518">
    <property type="entry name" value="HATPase_c"/>
    <property type="match status" value="1"/>
</dbReference>
<dbReference type="Gene3D" id="6.10.340.10">
    <property type="match status" value="1"/>
</dbReference>
<organism evidence="15 16">
    <name type="scientific">Streptomyces yatensis</name>
    <dbReference type="NCBI Taxonomy" id="155177"/>
    <lineage>
        <taxon>Bacteria</taxon>
        <taxon>Bacillati</taxon>
        <taxon>Actinomycetota</taxon>
        <taxon>Actinomycetes</taxon>
        <taxon>Kitasatosporales</taxon>
        <taxon>Streptomycetaceae</taxon>
        <taxon>Streptomyces</taxon>
        <taxon>Streptomyces violaceusniger group</taxon>
    </lineage>
</organism>
<evidence type="ECO:0000256" key="11">
    <source>
        <dbReference type="SAM" id="MobiDB-lite"/>
    </source>
</evidence>
<keyword evidence="4" id="KW-0597">Phosphoprotein</keyword>
<dbReference type="InterPro" id="IPR036890">
    <property type="entry name" value="HATPase_C_sf"/>
</dbReference>
<dbReference type="GO" id="GO:0016301">
    <property type="term" value="F:kinase activity"/>
    <property type="evidence" value="ECO:0007669"/>
    <property type="project" value="UniProtKB-KW"/>
</dbReference>
<dbReference type="CDD" id="cd00082">
    <property type="entry name" value="HisKA"/>
    <property type="match status" value="1"/>
</dbReference>
<evidence type="ECO:0000256" key="5">
    <source>
        <dbReference type="ARBA" id="ARBA00022679"/>
    </source>
</evidence>
<evidence type="ECO:0000259" key="13">
    <source>
        <dbReference type="PROSITE" id="PS50109"/>
    </source>
</evidence>
<dbReference type="InterPro" id="IPR004358">
    <property type="entry name" value="Sig_transdc_His_kin-like_C"/>
</dbReference>
<evidence type="ECO:0000256" key="6">
    <source>
        <dbReference type="ARBA" id="ARBA00022692"/>
    </source>
</evidence>
<dbReference type="Pfam" id="PF00512">
    <property type="entry name" value="HisKA"/>
    <property type="match status" value="1"/>
</dbReference>
<dbReference type="PROSITE" id="PS50885">
    <property type="entry name" value="HAMP"/>
    <property type="match status" value="1"/>
</dbReference>
<sequence>MGHIGADAGRTADTGHIANAGQDAGQDVGHPADGDDPEHTGRRRPHLTSGLSVRAKAVLAAAGTVAFAIGLCMLALVLALQHNLRASADLDARNAAVAIKGQLAQTYPAPQRALIVAPGAVTIKDVSGRTVTPTMPTEAGSRRTEATPRDSAGSTMLPAEPVKPVQAGQPYSVKVSPSTTAVDNATGLLLRQAAPAAAGLVLFVAGLTWLLVGRALRPVAAMRREFTEITERDLHRRVPVPRARDEIHRLARTMNATLDRLHRAMTRQRQFVADASHELRSPIAAVRAQLELVLARPSRTDWPAAVHKALRDTDRLQAVASDLLLLARLDAQEAPRTAAVDLGALAAEEVRRHPGALTLAGEQERAAVVTGSRVQLSRLLTNLADNARRHTRTTVSITVAVRGGLVELAVDDDGPGIPEADRERVFERFTRLDDARARQDGGTGLGLAIANDIAHAHGGTLTVLTSPRGGARLLLCLPRTDVAQP</sequence>
<dbReference type="Gene3D" id="1.10.287.130">
    <property type="match status" value="1"/>
</dbReference>
<keyword evidence="5" id="KW-0808">Transferase</keyword>
<proteinExistence type="predicted"/>
<dbReference type="EC" id="2.7.13.3" evidence="3"/>
<comment type="caution">
    <text evidence="15">The sequence shown here is derived from an EMBL/GenBank/DDBJ whole genome shotgun (WGS) entry which is preliminary data.</text>
</comment>
<keyword evidence="6 12" id="KW-0812">Transmembrane</keyword>
<dbReference type="InterPro" id="IPR036097">
    <property type="entry name" value="HisK_dim/P_sf"/>
</dbReference>
<evidence type="ECO:0000256" key="9">
    <source>
        <dbReference type="ARBA" id="ARBA00023012"/>
    </source>
</evidence>
<evidence type="ECO:0000256" key="3">
    <source>
        <dbReference type="ARBA" id="ARBA00012438"/>
    </source>
</evidence>
<evidence type="ECO:0000259" key="14">
    <source>
        <dbReference type="PROSITE" id="PS50885"/>
    </source>
</evidence>
<dbReference type="InterPro" id="IPR003660">
    <property type="entry name" value="HAMP_dom"/>
</dbReference>
<keyword evidence="8 12" id="KW-1133">Transmembrane helix</keyword>
<dbReference type="RefSeq" id="WP_246586038.1">
    <property type="nucleotide sequence ID" value="NZ_BAAALR010000007.1"/>
</dbReference>
<feature type="domain" description="HAMP" evidence="14">
    <location>
        <begin position="213"/>
        <end position="266"/>
    </location>
</feature>
<dbReference type="SMART" id="SM00388">
    <property type="entry name" value="HisKA"/>
    <property type="match status" value="1"/>
</dbReference>
<evidence type="ECO:0000256" key="10">
    <source>
        <dbReference type="ARBA" id="ARBA00023136"/>
    </source>
</evidence>
<dbReference type="InterPro" id="IPR003661">
    <property type="entry name" value="HisK_dim/P_dom"/>
</dbReference>
<reference evidence="15 16" key="1">
    <citation type="journal article" date="2019" name="Int. J. Syst. Evol. Microbiol.">
        <title>The Global Catalogue of Microorganisms (GCM) 10K type strain sequencing project: providing services to taxonomists for standard genome sequencing and annotation.</title>
        <authorList>
            <consortium name="The Broad Institute Genomics Platform"/>
            <consortium name="The Broad Institute Genome Sequencing Center for Infectious Disease"/>
            <person name="Wu L."/>
            <person name="Ma J."/>
        </authorList>
    </citation>
    <scope>NUCLEOTIDE SEQUENCE [LARGE SCALE GENOMIC DNA]</scope>
    <source>
        <strain evidence="15 16">JCM 13244</strain>
    </source>
</reference>
<dbReference type="Pfam" id="PF00672">
    <property type="entry name" value="HAMP"/>
    <property type="match status" value="1"/>
</dbReference>
<dbReference type="EMBL" id="BAAALR010000007">
    <property type="protein sequence ID" value="GAA1668746.1"/>
    <property type="molecule type" value="Genomic_DNA"/>
</dbReference>
<dbReference type="InterPro" id="IPR005467">
    <property type="entry name" value="His_kinase_dom"/>
</dbReference>
<dbReference type="SUPFAM" id="SSF47384">
    <property type="entry name" value="Homodimeric domain of signal transducing histidine kinase"/>
    <property type="match status" value="1"/>
</dbReference>
<comment type="catalytic activity">
    <reaction evidence="1">
        <text>ATP + protein L-histidine = ADP + protein N-phospho-L-histidine.</text>
        <dbReference type="EC" id="2.7.13.3"/>
    </reaction>
</comment>
<comment type="subcellular location">
    <subcellularLocation>
        <location evidence="2">Cell membrane</location>
    </subcellularLocation>
</comment>
<evidence type="ECO:0000256" key="4">
    <source>
        <dbReference type="ARBA" id="ARBA00022553"/>
    </source>
</evidence>
<dbReference type="PRINTS" id="PR00344">
    <property type="entry name" value="BCTRLSENSOR"/>
</dbReference>
<dbReference type="SMART" id="SM00387">
    <property type="entry name" value="HATPase_c"/>
    <property type="match status" value="1"/>
</dbReference>
<gene>
    <name evidence="15" type="ORF">GCM10009680_05390</name>
</gene>